<evidence type="ECO:0000313" key="1">
    <source>
        <dbReference type="EMBL" id="EEW05902.1"/>
    </source>
</evidence>
<evidence type="ECO:0000313" key="2">
    <source>
        <dbReference type="Proteomes" id="UP000004827"/>
    </source>
</evidence>
<comment type="caution">
    <text evidence="1">The sequence shown here is derived from an EMBL/GenBank/DDBJ whole genome shotgun (WGS) entry which is preliminary data.</text>
</comment>
<gene>
    <name evidence="1" type="ORF">VMB_28650</name>
</gene>
<reference evidence="1 2" key="1">
    <citation type="journal article" date="2009" name="BMC Evol. Biol.">
        <title>Genomic taxonomy of Vibrios.</title>
        <authorList>
            <person name="Thompson C.C."/>
            <person name="Vicente A.C."/>
            <person name="Souza R.C."/>
            <person name="Vasconcelos A.T."/>
            <person name="Vesth T."/>
            <person name="Alves N.Jr."/>
            <person name="Ussery D.W."/>
            <person name="Iida T."/>
            <person name="Thompson F.L."/>
        </authorList>
    </citation>
    <scope>NUCLEOTIDE SEQUENCE [LARGE SCALE GENOMIC DNA]</scope>
    <source>
        <strain evidence="1 2">VM603</strain>
    </source>
</reference>
<organism evidence="1 2">
    <name type="scientific">Vibrio mimicus VM603</name>
    <dbReference type="NCBI Taxonomy" id="671074"/>
    <lineage>
        <taxon>Bacteria</taxon>
        <taxon>Pseudomonadati</taxon>
        <taxon>Pseudomonadota</taxon>
        <taxon>Gammaproteobacteria</taxon>
        <taxon>Vibrionales</taxon>
        <taxon>Vibrionaceae</taxon>
        <taxon>Vibrio</taxon>
    </lineage>
</organism>
<accession>D2YH68</accession>
<protein>
    <submittedName>
        <fullName evidence="1">Uncharacterized protein</fullName>
    </submittedName>
</protein>
<dbReference type="EMBL" id="ACYU01000146">
    <property type="protein sequence ID" value="EEW05902.1"/>
    <property type="molecule type" value="Genomic_DNA"/>
</dbReference>
<name>D2YH68_VIBMI</name>
<sequence>MFSYFARDAIRWFSYTTRCSMFKFIYLLCLVLIPNVSHATEQWSSESYAWGERDRMEASVWLRKKGEPASEQVVRALISHSKDGNQNFYVLAEFTGSNNMCDVNNTNDGIAKFNGQAIKMFAWCKKFNNSDDYYLQLAPETKRGKQFVINTFKSAKNTVLFEYEGLSVHIPAKGFTYAWNNAGGDAL</sequence>
<dbReference type="Proteomes" id="UP000004827">
    <property type="component" value="Unassembled WGS sequence"/>
</dbReference>
<dbReference type="AlphaFoldDB" id="D2YH68"/>
<proteinExistence type="predicted"/>